<organism evidence="1 2">
    <name type="scientific">Paraglaciecola chathamensis</name>
    <dbReference type="NCBI Taxonomy" id="368405"/>
    <lineage>
        <taxon>Bacteria</taxon>
        <taxon>Pseudomonadati</taxon>
        <taxon>Pseudomonadota</taxon>
        <taxon>Gammaproteobacteria</taxon>
        <taxon>Alteromonadales</taxon>
        <taxon>Alteromonadaceae</taxon>
        <taxon>Paraglaciecola</taxon>
    </lineage>
</organism>
<name>A0A8H9LYM0_9ALTE</name>
<protein>
    <submittedName>
        <fullName evidence="1">Uncharacterized protein</fullName>
    </submittedName>
</protein>
<dbReference type="Proteomes" id="UP000622604">
    <property type="component" value="Unassembled WGS sequence"/>
</dbReference>
<accession>A0A8H9LYM0</accession>
<evidence type="ECO:0000313" key="1">
    <source>
        <dbReference type="EMBL" id="GGZ82645.1"/>
    </source>
</evidence>
<evidence type="ECO:0000313" key="2">
    <source>
        <dbReference type="Proteomes" id="UP000622604"/>
    </source>
</evidence>
<reference evidence="1" key="1">
    <citation type="journal article" date="2014" name="Int. J. Syst. Evol. Microbiol.">
        <title>Complete genome sequence of Corynebacterium casei LMG S-19264T (=DSM 44701T), isolated from a smear-ripened cheese.</title>
        <authorList>
            <consortium name="US DOE Joint Genome Institute (JGI-PGF)"/>
            <person name="Walter F."/>
            <person name="Albersmeier A."/>
            <person name="Kalinowski J."/>
            <person name="Ruckert C."/>
        </authorList>
    </citation>
    <scope>NUCLEOTIDE SEQUENCE</scope>
    <source>
        <strain evidence="1">KCTC 32337</strain>
    </source>
</reference>
<sequence>MSTKLAQEALLEACRPNQTHTLSDSNEHDEEERCVVAINVYLPLLRAVFRHNSSDPESLLQEALDILNKIDQSLYTEDPLHTPVKRRALLEAVVFALESNREEVLTPDTLASLFAALPQNIDTIQESYPSSKVSSILKLCLLHSTLNPQSNEYSGIFIAADKALCELQEVICNSPLSNEVEKSCLEVLYSNFADAVINTLHNNLNSSVSEAIDHVKYDFKNVIRAILLESQI</sequence>
<dbReference type="RefSeq" id="WP_013755146.1">
    <property type="nucleotide sequence ID" value="NZ_BMZC01000022.1"/>
</dbReference>
<dbReference type="AlphaFoldDB" id="A0A8H9LYM0"/>
<gene>
    <name evidence="1" type="ORF">GCM10011274_45440</name>
</gene>
<comment type="caution">
    <text evidence="1">The sequence shown here is derived from an EMBL/GenBank/DDBJ whole genome shotgun (WGS) entry which is preliminary data.</text>
</comment>
<dbReference type="EMBL" id="BMZC01000022">
    <property type="protein sequence ID" value="GGZ82645.1"/>
    <property type="molecule type" value="Genomic_DNA"/>
</dbReference>
<reference evidence="1" key="2">
    <citation type="submission" date="2020-09" db="EMBL/GenBank/DDBJ databases">
        <authorList>
            <person name="Sun Q."/>
            <person name="Kim S."/>
        </authorList>
    </citation>
    <scope>NUCLEOTIDE SEQUENCE</scope>
    <source>
        <strain evidence="1">KCTC 32337</strain>
    </source>
</reference>
<proteinExistence type="predicted"/>